<proteinExistence type="predicted"/>
<evidence type="ECO:0000313" key="1">
    <source>
        <dbReference type="EMBL" id="KIY47174.1"/>
    </source>
</evidence>
<sequence>MGFFLRVPVEIVLTIFDFLSFDHEALRTCCLVNDQFLSFSRRLLFRSILIDSAVSCANLHDLVQRSPDVALLIQAVEVSGHPVRAYSRRVQRCTPWWLSSTAASSDHTAVQLSRVIAMARNIVSFTLSNQWWGALNPLLRDIMSMDIFRRNPPLQHLKLSQVSGLPLTVLAACTAPVITLSYVHTSVDIYEACGVLLLPSESTTSGVSRHLRSLHICDSYITSSDPLLDALLDPEGPVDVSTISNLSVDCTHSFTLPCESISNLVRLCAAHLHSLHIAFSSHSPYSIFNSIPIDLSCTTHLQHLHFECPLNCGVQRHRTMDAARQQFRTLPWIIDTLRMVESCSLREVKIALCLDAEEINMQGLVLMDGLGAAEAEVDSPFERPECVPPWTLLDHVVQRSPFSNLFSLAIEFRCPPARSSDELALRAYAEHTDGAYQLLASIASFMPQTTARGILSLSKHSLN</sequence>
<protein>
    <recommendedName>
        <fullName evidence="3">F-box domain-containing protein</fullName>
    </recommendedName>
</protein>
<evidence type="ECO:0008006" key="3">
    <source>
        <dbReference type="Google" id="ProtNLM"/>
    </source>
</evidence>
<organism evidence="1 2">
    <name type="scientific">Fistulina hepatica ATCC 64428</name>
    <dbReference type="NCBI Taxonomy" id="1128425"/>
    <lineage>
        <taxon>Eukaryota</taxon>
        <taxon>Fungi</taxon>
        <taxon>Dikarya</taxon>
        <taxon>Basidiomycota</taxon>
        <taxon>Agaricomycotina</taxon>
        <taxon>Agaricomycetes</taxon>
        <taxon>Agaricomycetidae</taxon>
        <taxon>Agaricales</taxon>
        <taxon>Fistulinaceae</taxon>
        <taxon>Fistulina</taxon>
    </lineage>
</organism>
<keyword evidence="2" id="KW-1185">Reference proteome</keyword>
<dbReference type="Proteomes" id="UP000054144">
    <property type="component" value="Unassembled WGS sequence"/>
</dbReference>
<dbReference type="EMBL" id="KN882004">
    <property type="protein sequence ID" value="KIY47174.1"/>
    <property type="molecule type" value="Genomic_DNA"/>
</dbReference>
<reference evidence="1 2" key="1">
    <citation type="journal article" date="2015" name="Fungal Genet. Biol.">
        <title>Evolution of novel wood decay mechanisms in Agaricales revealed by the genome sequences of Fistulina hepatica and Cylindrobasidium torrendii.</title>
        <authorList>
            <person name="Floudas D."/>
            <person name="Held B.W."/>
            <person name="Riley R."/>
            <person name="Nagy L.G."/>
            <person name="Koehler G."/>
            <person name="Ransdell A.S."/>
            <person name="Younus H."/>
            <person name="Chow J."/>
            <person name="Chiniquy J."/>
            <person name="Lipzen A."/>
            <person name="Tritt A."/>
            <person name="Sun H."/>
            <person name="Haridas S."/>
            <person name="LaButti K."/>
            <person name="Ohm R.A."/>
            <person name="Kues U."/>
            <person name="Blanchette R.A."/>
            <person name="Grigoriev I.V."/>
            <person name="Minto R.E."/>
            <person name="Hibbett D.S."/>
        </authorList>
    </citation>
    <scope>NUCLEOTIDE SEQUENCE [LARGE SCALE GENOMIC DNA]</scope>
    <source>
        <strain evidence="1 2">ATCC 64428</strain>
    </source>
</reference>
<gene>
    <name evidence="1" type="ORF">FISHEDRAFT_74914</name>
</gene>
<name>A0A0D7A9U8_9AGAR</name>
<accession>A0A0D7A9U8</accession>
<evidence type="ECO:0000313" key="2">
    <source>
        <dbReference type="Proteomes" id="UP000054144"/>
    </source>
</evidence>
<dbReference type="AlphaFoldDB" id="A0A0D7A9U8"/>